<dbReference type="Gene3D" id="1.10.1410.10">
    <property type="match status" value="1"/>
</dbReference>
<feature type="compositionally biased region" description="Low complexity" evidence="8">
    <location>
        <begin position="763"/>
        <end position="799"/>
    </location>
</feature>
<dbReference type="PANTHER" id="PTHR12271:SF113">
    <property type="entry name" value="POLY(A) RNA POLYMERASE CID11"/>
    <property type="match status" value="1"/>
</dbReference>
<dbReference type="AlphaFoldDB" id="A0A0E9NPS9"/>
<dbReference type="CDD" id="cd05402">
    <property type="entry name" value="NT_PAP_TUTase"/>
    <property type="match status" value="1"/>
</dbReference>
<feature type="compositionally biased region" description="Polar residues" evidence="8">
    <location>
        <begin position="1084"/>
        <end position="1097"/>
    </location>
</feature>
<gene>
    <name evidence="11" type="ORF">G7K_5909-t1</name>
</gene>
<dbReference type="Pfam" id="PF22600">
    <property type="entry name" value="MTPAP-like_central"/>
    <property type="match status" value="1"/>
</dbReference>
<keyword evidence="5" id="KW-0808">Transferase</keyword>
<dbReference type="InterPro" id="IPR002058">
    <property type="entry name" value="PAP_assoc"/>
</dbReference>
<comment type="cofactor">
    <cofactor evidence="2">
        <name>Mg(2+)</name>
        <dbReference type="ChEBI" id="CHEBI:18420"/>
    </cofactor>
</comment>
<feature type="compositionally biased region" description="Low complexity" evidence="8">
    <location>
        <begin position="1029"/>
        <end position="1052"/>
    </location>
</feature>
<comment type="cofactor">
    <cofactor evidence="1">
        <name>Mn(2+)</name>
        <dbReference type="ChEBI" id="CHEBI:29035"/>
    </cofactor>
</comment>
<feature type="compositionally biased region" description="Low complexity" evidence="8">
    <location>
        <begin position="716"/>
        <end position="732"/>
    </location>
</feature>
<dbReference type="GO" id="GO:0046872">
    <property type="term" value="F:metal ion binding"/>
    <property type="evidence" value="ECO:0007669"/>
    <property type="project" value="UniProtKB-KW"/>
</dbReference>
<dbReference type="Pfam" id="PF03828">
    <property type="entry name" value="PAP_assoc"/>
    <property type="match status" value="1"/>
</dbReference>
<feature type="region of interest" description="Disordered" evidence="8">
    <location>
        <begin position="710"/>
        <end position="827"/>
    </location>
</feature>
<keyword evidence="7" id="KW-0460">Magnesium</keyword>
<feature type="compositionally biased region" description="Polar residues" evidence="8">
    <location>
        <begin position="135"/>
        <end position="148"/>
    </location>
</feature>
<evidence type="ECO:0000256" key="5">
    <source>
        <dbReference type="ARBA" id="ARBA00022679"/>
    </source>
</evidence>
<reference evidence="11 12" key="3">
    <citation type="journal article" date="2015" name="Genome Announc.">
        <title>Draft Genome Sequence of the Archiascomycetous Yeast Saitoella complicata.</title>
        <authorList>
            <person name="Yamauchi K."/>
            <person name="Kondo S."/>
            <person name="Hamamoto M."/>
            <person name="Takahashi Y."/>
            <person name="Ogura Y."/>
            <person name="Hayashi T."/>
            <person name="Nishida H."/>
        </authorList>
    </citation>
    <scope>NUCLEOTIDE SEQUENCE [LARGE SCALE GENOMIC DNA]</scope>
    <source>
        <strain evidence="11 12">NRRL Y-17804</strain>
    </source>
</reference>
<keyword evidence="6" id="KW-0479">Metal-binding</keyword>
<proteinExistence type="inferred from homology"/>
<dbReference type="GO" id="GO:1990817">
    <property type="term" value="F:poly(A) RNA polymerase activity"/>
    <property type="evidence" value="ECO:0007669"/>
    <property type="project" value="UniProtKB-EC"/>
</dbReference>
<dbReference type="EMBL" id="BACD03000053">
    <property type="protein sequence ID" value="GAO51818.1"/>
    <property type="molecule type" value="Genomic_DNA"/>
</dbReference>
<name>A0A0E9NPS9_SAICN</name>
<feature type="compositionally biased region" description="Pro residues" evidence="8">
    <location>
        <begin position="13"/>
        <end position="27"/>
    </location>
</feature>
<feature type="compositionally biased region" description="Low complexity" evidence="8">
    <location>
        <begin position="580"/>
        <end position="591"/>
    </location>
</feature>
<feature type="domain" description="Poly(A) RNA polymerase mitochondrial-like central palm" evidence="10">
    <location>
        <begin position="232"/>
        <end position="365"/>
    </location>
</feature>
<evidence type="ECO:0000259" key="10">
    <source>
        <dbReference type="Pfam" id="PF22600"/>
    </source>
</evidence>
<evidence type="ECO:0000256" key="6">
    <source>
        <dbReference type="ARBA" id="ARBA00022723"/>
    </source>
</evidence>
<feature type="region of interest" description="Disordered" evidence="8">
    <location>
        <begin position="942"/>
        <end position="966"/>
    </location>
</feature>
<evidence type="ECO:0000256" key="1">
    <source>
        <dbReference type="ARBA" id="ARBA00001936"/>
    </source>
</evidence>
<evidence type="ECO:0000259" key="9">
    <source>
        <dbReference type="Pfam" id="PF03828"/>
    </source>
</evidence>
<dbReference type="PANTHER" id="PTHR12271">
    <property type="entry name" value="POLY A POLYMERASE CID PAP -RELATED"/>
    <property type="match status" value="1"/>
</dbReference>
<evidence type="ECO:0000256" key="4">
    <source>
        <dbReference type="ARBA" id="ARBA00012388"/>
    </source>
</evidence>
<dbReference type="GO" id="GO:0031123">
    <property type="term" value="P:RNA 3'-end processing"/>
    <property type="evidence" value="ECO:0007669"/>
    <property type="project" value="TreeGrafter"/>
</dbReference>
<feature type="region of interest" description="Disordered" evidence="8">
    <location>
        <begin position="78"/>
        <end position="179"/>
    </location>
</feature>
<feature type="domain" description="PAP-associated" evidence="9">
    <location>
        <begin position="454"/>
        <end position="508"/>
    </location>
</feature>
<feature type="compositionally biased region" description="Basic and acidic residues" evidence="8">
    <location>
        <begin position="808"/>
        <end position="818"/>
    </location>
</feature>
<feature type="compositionally biased region" description="Polar residues" evidence="8">
    <location>
        <begin position="876"/>
        <end position="886"/>
    </location>
</feature>
<feature type="region of interest" description="Disordered" evidence="8">
    <location>
        <begin position="1006"/>
        <end position="1180"/>
    </location>
</feature>
<dbReference type="InterPro" id="IPR054708">
    <property type="entry name" value="MTPAP-like_central"/>
</dbReference>
<evidence type="ECO:0000313" key="12">
    <source>
        <dbReference type="Proteomes" id="UP000033140"/>
    </source>
</evidence>
<dbReference type="Proteomes" id="UP000033140">
    <property type="component" value="Unassembled WGS sequence"/>
</dbReference>
<feature type="compositionally biased region" description="Basic and acidic residues" evidence="8">
    <location>
        <begin position="1006"/>
        <end position="1028"/>
    </location>
</feature>
<dbReference type="SUPFAM" id="SSF81301">
    <property type="entry name" value="Nucleotidyltransferase"/>
    <property type="match status" value="1"/>
</dbReference>
<feature type="compositionally biased region" description="Low complexity" evidence="8">
    <location>
        <begin position="1130"/>
        <end position="1146"/>
    </location>
</feature>
<dbReference type="SUPFAM" id="SSF81631">
    <property type="entry name" value="PAP/OAS1 substrate-binding domain"/>
    <property type="match status" value="1"/>
</dbReference>
<dbReference type="EC" id="2.7.7.19" evidence="4"/>
<dbReference type="GO" id="GO:0010605">
    <property type="term" value="P:negative regulation of macromolecule metabolic process"/>
    <property type="evidence" value="ECO:0007669"/>
    <property type="project" value="UniProtKB-ARBA"/>
</dbReference>
<feature type="region of interest" description="Disordered" evidence="8">
    <location>
        <begin position="679"/>
        <end position="698"/>
    </location>
</feature>
<evidence type="ECO:0000256" key="3">
    <source>
        <dbReference type="ARBA" id="ARBA00008593"/>
    </source>
</evidence>
<keyword evidence="12" id="KW-1185">Reference proteome</keyword>
<evidence type="ECO:0000256" key="2">
    <source>
        <dbReference type="ARBA" id="ARBA00001946"/>
    </source>
</evidence>
<dbReference type="Gene3D" id="3.30.460.10">
    <property type="entry name" value="Beta Polymerase, domain 2"/>
    <property type="match status" value="1"/>
</dbReference>
<dbReference type="InterPro" id="IPR043519">
    <property type="entry name" value="NT_sf"/>
</dbReference>
<dbReference type="STRING" id="698492.A0A0E9NPS9"/>
<comment type="similarity">
    <text evidence="3">Belongs to the DNA polymerase type-B-like family.</text>
</comment>
<comment type="caution">
    <text evidence="11">The sequence shown here is derived from an EMBL/GenBank/DDBJ whole genome shotgun (WGS) entry which is preliminary data.</text>
</comment>
<feature type="region of interest" description="Disordered" evidence="8">
    <location>
        <begin position="862"/>
        <end position="886"/>
    </location>
</feature>
<accession>A0A0E9NPS9</accession>
<feature type="compositionally biased region" description="Basic residues" evidence="8">
    <location>
        <begin position="1109"/>
        <end position="1126"/>
    </location>
</feature>
<feature type="region of interest" description="Disordered" evidence="8">
    <location>
        <begin position="1"/>
        <end position="46"/>
    </location>
</feature>
<feature type="region of interest" description="Disordered" evidence="8">
    <location>
        <begin position="571"/>
        <end position="608"/>
    </location>
</feature>
<protein>
    <recommendedName>
        <fullName evidence="4">polynucleotide adenylyltransferase</fullName>
        <ecNumber evidence="4">2.7.7.19</ecNumber>
    </recommendedName>
</protein>
<feature type="compositionally biased region" description="Polar residues" evidence="8">
    <location>
        <begin position="597"/>
        <end position="608"/>
    </location>
</feature>
<evidence type="ECO:0000256" key="8">
    <source>
        <dbReference type="SAM" id="MobiDB-lite"/>
    </source>
</evidence>
<organism evidence="11 12">
    <name type="scientific">Saitoella complicata (strain BCRC 22490 / CBS 7301 / JCM 7358 / NBRC 10748 / NRRL Y-17804)</name>
    <dbReference type="NCBI Taxonomy" id="698492"/>
    <lineage>
        <taxon>Eukaryota</taxon>
        <taxon>Fungi</taxon>
        <taxon>Dikarya</taxon>
        <taxon>Ascomycota</taxon>
        <taxon>Taphrinomycotina</taxon>
        <taxon>Taphrinomycotina incertae sedis</taxon>
        <taxon>Saitoella</taxon>
    </lineage>
</organism>
<feature type="compositionally biased region" description="Low complexity" evidence="8">
    <location>
        <begin position="1171"/>
        <end position="1180"/>
    </location>
</feature>
<evidence type="ECO:0000256" key="7">
    <source>
        <dbReference type="ARBA" id="ARBA00022842"/>
    </source>
</evidence>
<reference evidence="11 12" key="1">
    <citation type="journal article" date="2011" name="J. Gen. Appl. Microbiol.">
        <title>Draft genome sequencing of the enigmatic yeast Saitoella complicata.</title>
        <authorList>
            <person name="Nishida H."/>
            <person name="Hamamoto M."/>
            <person name="Sugiyama J."/>
        </authorList>
    </citation>
    <scope>NUCLEOTIDE SEQUENCE [LARGE SCALE GENOMIC DNA]</scope>
    <source>
        <strain evidence="11 12">NRRL Y-17804</strain>
    </source>
</reference>
<evidence type="ECO:0000313" key="11">
    <source>
        <dbReference type="EMBL" id="GAO51818.1"/>
    </source>
</evidence>
<reference evidence="11 12" key="2">
    <citation type="journal article" date="2014" name="J. Gen. Appl. Microbiol.">
        <title>The early diverging ascomycetous budding yeast Saitoella complicata has three histone deacetylases belonging to the Clr6, Hos2, and Rpd3 lineages.</title>
        <authorList>
            <person name="Nishida H."/>
            <person name="Matsumoto T."/>
            <person name="Kondo S."/>
            <person name="Hamamoto M."/>
            <person name="Yoshikawa H."/>
        </authorList>
    </citation>
    <scope>NUCLEOTIDE SEQUENCE [LARGE SCALE GENOMIC DNA]</scope>
    <source>
        <strain evidence="11 12">NRRL Y-17804</strain>
    </source>
</reference>
<sequence>MPSSIFSSSHAPTPAPVPTAIASPPPMIEAHAPPAGDIGPEKIGMPRDFVSDAISHSQNLPEQQPQQTAVATTGMLPHQRPTYAHLPPIPPVTTTQTHGGVDLGSGTLVAEVTTQPAQGPNALPRRPSFNRDMSFISTNSQSLPNTPSIHPVTLHNPLSRSPSPVGAGGASPRSARSEPQVHKECAEMVECMYETALVNARRRIPYSLGTGKLPAPKDGLKKRPTREEEDRLSVDVERLYERLLPSPDSNERRAMFVQRLESILNEAWPGQDIQVHTFGSTENLLCTTTSDVDVCIIWPGWEDLGLKVCAIARVLSAKGMERVVCVPGAKVPIVKVWDAELMVACDMNVNNTLALHNTKLVKAYVELDSRVRPLAMIIKYWAKRRILNDAAGGGTLTSYTWICMIINFLQMRDPPVLPCLHRIPYEKKIVDGVDVGFFDDLESLRGFGDKNDESLGGLLYAFFRRFAYEFDYDRHVISVRHGCLLDKEEKAWHLMQNNRLCVEEPFNTIRNLGNTADDTSVKGLCLEFRRAFGCLSEVQPGPSVEDCCAPYVFPVEERSKPQLRYANQQKWTGRGGWRQNPNPRAANNIIPKKGHGFTNSHPNPNRANMNNWRQTAGPAAQAALPVYMVPNTMVTGDISAVHGQHPIYQAAAAGQTFTYYIPVYGPDGVPVYYAVQSAQPPPNVTESAPAALEATASPRSNIVRHIEQVTKHHDSGSQSQGQRRQSYSSTSSAREYRPNGAPNMQNGPGGGRRASAAMSNKISTSSTTQASDSDSDLSLGTSSGSSLATTTVAPVQQAPPQRPQTTPPKHDNNKRDNGKSVFGGWEERDLERECEEWAKATEVEEEVERLRQEMAAAAVTGERHKGLTVVSEGKARSSSQPPTLRRGNSTFADIVVGNGLLPANAIVLAPGPETDNALANLPSAPRTYAGALLKAHSQSAASSTTNLLSTPPPEPATTVSPAPFSPEQDLDALIQASSDTSPTRSRRGSSKVIWTNVPAWRMSAHENQLKKQNQAEESQKKGKGKKGDGNSQNQKSKDSSANNSANTSRPNSSGGGQGKKNKNASRPASSNGKQAAAPDKAATRPTSKAGSEASIASKNGDGFSEPGSRKNKSGSNRKKNNAQARKKAAEQSQSQSQAANSSAAVAGPTEKSASATKPDVKPAAVADEKQTAAPTATAAQ</sequence>